<evidence type="ECO:0000313" key="2">
    <source>
        <dbReference type="Proteomes" id="UP000752696"/>
    </source>
</evidence>
<name>A0A6V7H2L2_9HYME</name>
<proteinExistence type="predicted"/>
<protein>
    <submittedName>
        <fullName evidence="1">Uncharacterized protein</fullName>
    </submittedName>
</protein>
<accession>A0A6V7H2L2</accession>
<comment type="caution">
    <text evidence="1">The sequence shown here is derived from an EMBL/GenBank/DDBJ whole genome shotgun (WGS) entry which is preliminary data.</text>
</comment>
<sequence>IVQELRPTQLVRESVILPGELPGVDNPLCPTPTKRNFR</sequence>
<organism evidence="1 2">
    <name type="scientific">Heterotrigona itama</name>
    <dbReference type="NCBI Taxonomy" id="395501"/>
    <lineage>
        <taxon>Eukaryota</taxon>
        <taxon>Metazoa</taxon>
        <taxon>Ecdysozoa</taxon>
        <taxon>Arthropoda</taxon>
        <taxon>Hexapoda</taxon>
        <taxon>Insecta</taxon>
        <taxon>Pterygota</taxon>
        <taxon>Neoptera</taxon>
        <taxon>Endopterygota</taxon>
        <taxon>Hymenoptera</taxon>
        <taxon>Apocrita</taxon>
        <taxon>Aculeata</taxon>
        <taxon>Apoidea</taxon>
        <taxon>Anthophila</taxon>
        <taxon>Apidae</taxon>
        <taxon>Heterotrigona</taxon>
    </lineage>
</organism>
<reference evidence="1" key="1">
    <citation type="submission" date="2020-07" db="EMBL/GenBank/DDBJ databases">
        <authorList>
            <person name="Nazaruddin N."/>
        </authorList>
    </citation>
    <scope>NUCLEOTIDE SEQUENCE</scope>
</reference>
<dbReference type="Proteomes" id="UP000752696">
    <property type="component" value="Unassembled WGS sequence"/>
</dbReference>
<keyword evidence="2" id="KW-1185">Reference proteome</keyword>
<feature type="non-terminal residue" evidence="1">
    <location>
        <position position="1"/>
    </location>
</feature>
<dbReference type="EMBL" id="CAJDYZ010006387">
    <property type="protein sequence ID" value="CAD1473338.1"/>
    <property type="molecule type" value="Genomic_DNA"/>
</dbReference>
<evidence type="ECO:0000313" key="1">
    <source>
        <dbReference type="EMBL" id="CAD1473338.1"/>
    </source>
</evidence>
<gene>
    <name evidence="1" type="ORF">MHI_LOCUS372018</name>
</gene>
<dbReference type="AlphaFoldDB" id="A0A6V7H2L2"/>